<feature type="transmembrane region" description="Helical" evidence="7">
    <location>
        <begin position="278"/>
        <end position="298"/>
    </location>
</feature>
<dbReference type="Pfam" id="PF07690">
    <property type="entry name" value="MFS_1"/>
    <property type="match status" value="1"/>
</dbReference>
<evidence type="ECO:0000256" key="2">
    <source>
        <dbReference type="ARBA" id="ARBA00022448"/>
    </source>
</evidence>
<feature type="transmembrane region" description="Helical" evidence="7">
    <location>
        <begin position="90"/>
        <end position="108"/>
    </location>
</feature>
<accession>A0ABS0D3K9</accession>
<evidence type="ECO:0000256" key="7">
    <source>
        <dbReference type="SAM" id="Phobius"/>
    </source>
</evidence>
<dbReference type="InterPro" id="IPR036259">
    <property type="entry name" value="MFS_trans_sf"/>
</dbReference>
<organism evidence="9 10">
    <name type="scientific">Nocardia higoensis</name>
    <dbReference type="NCBI Taxonomy" id="228599"/>
    <lineage>
        <taxon>Bacteria</taxon>
        <taxon>Bacillati</taxon>
        <taxon>Actinomycetota</taxon>
        <taxon>Actinomycetes</taxon>
        <taxon>Mycobacteriales</taxon>
        <taxon>Nocardiaceae</taxon>
        <taxon>Nocardia</taxon>
    </lineage>
</organism>
<dbReference type="PROSITE" id="PS50850">
    <property type="entry name" value="MFS"/>
    <property type="match status" value="1"/>
</dbReference>
<keyword evidence="5 7" id="KW-1133">Transmembrane helix</keyword>
<evidence type="ECO:0000313" key="10">
    <source>
        <dbReference type="Proteomes" id="UP000707731"/>
    </source>
</evidence>
<feature type="transmembrane region" description="Helical" evidence="7">
    <location>
        <begin position="452"/>
        <end position="473"/>
    </location>
</feature>
<comment type="subcellular location">
    <subcellularLocation>
        <location evidence="1">Cell membrane</location>
        <topology evidence="1">Multi-pass membrane protein</topology>
    </subcellularLocation>
</comment>
<dbReference type="PANTHER" id="PTHR42718:SF46">
    <property type="entry name" value="BLR6921 PROTEIN"/>
    <property type="match status" value="1"/>
</dbReference>
<dbReference type="SUPFAM" id="SSF103473">
    <property type="entry name" value="MFS general substrate transporter"/>
    <property type="match status" value="1"/>
</dbReference>
<dbReference type="RefSeq" id="WP_195000035.1">
    <property type="nucleotide sequence ID" value="NZ_JADLQN010000001.1"/>
</dbReference>
<evidence type="ECO:0000259" key="8">
    <source>
        <dbReference type="PROSITE" id="PS50850"/>
    </source>
</evidence>
<dbReference type="PANTHER" id="PTHR42718">
    <property type="entry name" value="MAJOR FACILITATOR SUPERFAMILY MULTIDRUG TRANSPORTER MFSC"/>
    <property type="match status" value="1"/>
</dbReference>
<evidence type="ECO:0000256" key="3">
    <source>
        <dbReference type="ARBA" id="ARBA00022475"/>
    </source>
</evidence>
<feature type="domain" description="Major facilitator superfamily (MFS) profile" evidence="8">
    <location>
        <begin position="24"/>
        <end position="476"/>
    </location>
</feature>
<keyword evidence="10" id="KW-1185">Reference proteome</keyword>
<keyword evidence="2" id="KW-0813">Transport</keyword>
<feature type="transmembrane region" description="Helical" evidence="7">
    <location>
        <begin position="21"/>
        <end position="40"/>
    </location>
</feature>
<feature type="transmembrane region" description="Helical" evidence="7">
    <location>
        <begin position="60"/>
        <end position="78"/>
    </location>
</feature>
<gene>
    <name evidence="9" type="ORF">IU449_00670</name>
</gene>
<dbReference type="Gene3D" id="1.20.1720.10">
    <property type="entry name" value="Multidrug resistance protein D"/>
    <property type="match status" value="1"/>
</dbReference>
<keyword evidence="3" id="KW-1003">Cell membrane</keyword>
<feature type="transmembrane region" description="Helical" evidence="7">
    <location>
        <begin position="374"/>
        <end position="400"/>
    </location>
</feature>
<feature type="transmembrane region" description="Helical" evidence="7">
    <location>
        <begin position="147"/>
        <end position="171"/>
    </location>
</feature>
<dbReference type="InterPro" id="IPR011701">
    <property type="entry name" value="MFS"/>
</dbReference>
<name>A0ABS0D3K9_9NOCA</name>
<feature type="transmembrane region" description="Helical" evidence="7">
    <location>
        <begin position="177"/>
        <end position="197"/>
    </location>
</feature>
<dbReference type="InterPro" id="IPR020846">
    <property type="entry name" value="MFS_dom"/>
</dbReference>
<feature type="transmembrane region" description="Helical" evidence="7">
    <location>
        <begin position="349"/>
        <end position="368"/>
    </location>
</feature>
<evidence type="ECO:0000256" key="6">
    <source>
        <dbReference type="ARBA" id="ARBA00023136"/>
    </source>
</evidence>
<evidence type="ECO:0000256" key="5">
    <source>
        <dbReference type="ARBA" id="ARBA00022989"/>
    </source>
</evidence>
<dbReference type="EMBL" id="JADLQN010000001">
    <property type="protein sequence ID" value="MBF6353074.1"/>
    <property type="molecule type" value="Genomic_DNA"/>
</dbReference>
<evidence type="ECO:0000313" key="9">
    <source>
        <dbReference type="EMBL" id="MBF6353074.1"/>
    </source>
</evidence>
<reference evidence="9 10" key="1">
    <citation type="submission" date="2020-10" db="EMBL/GenBank/DDBJ databases">
        <title>Identification of Nocardia species via Next-generation sequencing and recognition of intraspecies genetic diversity.</title>
        <authorList>
            <person name="Li P."/>
            <person name="Li P."/>
            <person name="Lu B."/>
        </authorList>
    </citation>
    <scope>NUCLEOTIDE SEQUENCE [LARGE SCALE GENOMIC DNA]</scope>
    <source>
        <strain evidence="9 10">BJ06-0143</strain>
    </source>
</reference>
<evidence type="ECO:0000256" key="4">
    <source>
        <dbReference type="ARBA" id="ARBA00022692"/>
    </source>
</evidence>
<feature type="transmembrane region" description="Helical" evidence="7">
    <location>
        <begin position="235"/>
        <end position="257"/>
    </location>
</feature>
<feature type="transmembrane region" description="Helical" evidence="7">
    <location>
        <begin position="318"/>
        <end position="337"/>
    </location>
</feature>
<keyword evidence="6 7" id="KW-0472">Membrane</keyword>
<keyword evidence="4 7" id="KW-0812">Transmembrane</keyword>
<evidence type="ECO:0000256" key="1">
    <source>
        <dbReference type="ARBA" id="ARBA00004651"/>
    </source>
</evidence>
<comment type="caution">
    <text evidence="9">The sequence shown here is derived from an EMBL/GenBank/DDBJ whole genome shotgun (WGS) entry which is preliminary data.</text>
</comment>
<dbReference type="Gene3D" id="1.20.1250.20">
    <property type="entry name" value="MFS general substrate transporter like domains"/>
    <property type="match status" value="1"/>
</dbReference>
<sequence length="496" mass="50516">MLGAEAPVLRTDARQYSGGSGAGIVCVLAACGILMALQQTMMLPLLPALPVLLNTSAGTASWLVTATLVTGAVVTPLIGRLADMYGKKRLILVTLVVVVAASLLGAVGESLIPLVFARALQGCGLSLIPVAMATMRDVLPAHRVPGAVATMSASLAIGAATGLPLSGVIVTFLDWHWIFWVVALSGSVLAIAVATVVPASAPASGTKGGFDYLGALMLAAVVAALLLSMSKGSQWGWTSAETLSSAGTGILLLALWVPLQLRSAAPLVNLRVHARPPVLLVDACALLIGFALFSNILITTQMLQLPTSTGFGAGMTVFRAGWCLMPIALVGILVAPIAGRAIARFGAQWVLLLAAAELALAFAIRVPLSREPWQLLAGAVVVGAGLSLTIAAIPTSIMAMVPITESASATTIGALLQSVGTSTASATMAATATTWTVTIEAHTYPALTAFTAMFWISAGTTLTAAALASALVVRGRRATGVASAARTPPLRPVDKR</sequence>
<proteinExistence type="predicted"/>
<dbReference type="Proteomes" id="UP000707731">
    <property type="component" value="Unassembled WGS sequence"/>
</dbReference>
<protein>
    <submittedName>
        <fullName evidence="9">MFS transporter</fullName>
    </submittedName>
</protein>
<feature type="transmembrane region" description="Helical" evidence="7">
    <location>
        <begin position="209"/>
        <end position="229"/>
    </location>
</feature>